<accession>A0A080LS44</accession>
<evidence type="ECO:0000313" key="2">
    <source>
        <dbReference type="Proteomes" id="UP000020077"/>
    </source>
</evidence>
<comment type="caution">
    <text evidence="1">The sequence shown here is derived from an EMBL/GenBank/DDBJ whole genome shotgun (WGS) entry which is preliminary data.</text>
</comment>
<dbReference type="AlphaFoldDB" id="A0A080LS44"/>
<dbReference type="EMBL" id="JDVG02000594">
    <property type="protein sequence ID" value="KFB71126.1"/>
    <property type="molecule type" value="Genomic_DNA"/>
</dbReference>
<reference evidence="1 2" key="1">
    <citation type="submission" date="2014-02" db="EMBL/GenBank/DDBJ databases">
        <title>Expanding our view of genomic diversity in Candidatus Accumulibacter clades.</title>
        <authorList>
            <person name="Skennerton C.T."/>
            <person name="Barr J.J."/>
            <person name="Slater F.R."/>
            <person name="Bond P.L."/>
            <person name="Tyson G.W."/>
        </authorList>
    </citation>
    <scope>NUCLEOTIDE SEQUENCE [LARGE SCALE GENOMIC DNA]</scope>
    <source>
        <strain evidence="2">BA-91</strain>
    </source>
</reference>
<gene>
    <name evidence="1" type="ORF">AW09_003765</name>
</gene>
<evidence type="ECO:0000313" key="1">
    <source>
        <dbReference type="EMBL" id="KFB71126.1"/>
    </source>
</evidence>
<sequence>MGGLSKGPRLGAQACFESLGLAQPVRPTAQPLLEPAIHLVAIAHQPADKPVAKDVLQDFLAAVANEVQADRRRDEHPQPQQLAPFLPRCFIGMGQDFLLQFFDQLFFNRLDRPTGFVDTLVDCAGGERDAQPVSQKFLRPPTRQVHAVGETHQQADQHRPDEMPFAQADAPPGLGSAAAGLAAIDMPTLATGNFPVEMFVMAYPQAGELRIPVGIEIQDIPPAMRDKPGRIQRLTAAHAGFRSMDHRVVDRQGHLPAMACGPGRSPRFLGRAGRRAARRVCLRRCGKALRLGIATSPASHLSALPVTPSASAHPVAEDQSRSGTLIGSTGYDHTLTAAIRYPDRPALASAVLNGSTPRQPAG</sequence>
<organism evidence="1 2">
    <name type="scientific">Candidatus Accumulibacter phosphatis</name>
    <dbReference type="NCBI Taxonomy" id="327160"/>
    <lineage>
        <taxon>Bacteria</taxon>
        <taxon>Pseudomonadati</taxon>
        <taxon>Pseudomonadota</taxon>
        <taxon>Betaproteobacteria</taxon>
        <taxon>Candidatus Accumulibacter</taxon>
    </lineage>
</organism>
<protein>
    <submittedName>
        <fullName evidence="1">Uncharacterized protein</fullName>
    </submittedName>
</protein>
<dbReference type="Proteomes" id="UP000020077">
    <property type="component" value="Unassembled WGS sequence"/>
</dbReference>
<name>A0A080LS44_9PROT</name>
<proteinExistence type="predicted"/>